<sequence length="234" mass="26190">MESKNQHEDIQKEENRLEANAWANRAHEIREDGIQSYKQDDKMGDEETQGRKMLPTTTTHVDGVKGKEADNEGGEGDENERTMLGIFANGRLVPTDDSIIDGDDKEGNKNQKAQTANSSNEECSTEMAVRERKKDSPNQVLHNIVTHQLPEVYNGSNNNDENGILTFKSFQEVPLEGRRIINMDKNRIPNLRITNYDNHNYANTDNSSVINIIAAEVSPVNNNTDAGRGAFSMS</sequence>
<feature type="compositionally biased region" description="Polar residues" evidence="1">
    <location>
        <begin position="110"/>
        <end position="122"/>
    </location>
</feature>
<comment type="caution">
    <text evidence="2">The sequence shown here is derived from an EMBL/GenBank/DDBJ whole genome shotgun (WGS) entry which is preliminary data.</text>
</comment>
<accession>A0ABS8S6K9</accession>
<name>A0ABS8S6K9_DATST</name>
<reference evidence="2 3" key="1">
    <citation type="journal article" date="2021" name="BMC Genomics">
        <title>Datura genome reveals duplications of psychoactive alkaloid biosynthetic genes and high mutation rate following tissue culture.</title>
        <authorList>
            <person name="Rajewski A."/>
            <person name="Carter-House D."/>
            <person name="Stajich J."/>
            <person name="Litt A."/>
        </authorList>
    </citation>
    <scope>NUCLEOTIDE SEQUENCE [LARGE SCALE GENOMIC DNA]</scope>
    <source>
        <strain evidence="2">AR-01</strain>
    </source>
</reference>
<evidence type="ECO:0000256" key="1">
    <source>
        <dbReference type="SAM" id="MobiDB-lite"/>
    </source>
</evidence>
<dbReference type="Proteomes" id="UP000823775">
    <property type="component" value="Unassembled WGS sequence"/>
</dbReference>
<keyword evidence="3" id="KW-1185">Reference proteome</keyword>
<proteinExistence type="predicted"/>
<feature type="region of interest" description="Disordered" evidence="1">
    <location>
        <begin position="95"/>
        <end position="124"/>
    </location>
</feature>
<feature type="region of interest" description="Disordered" evidence="1">
    <location>
        <begin position="28"/>
        <end position="79"/>
    </location>
</feature>
<feature type="compositionally biased region" description="Basic and acidic residues" evidence="1">
    <location>
        <begin position="28"/>
        <end position="42"/>
    </location>
</feature>
<organism evidence="2 3">
    <name type="scientific">Datura stramonium</name>
    <name type="common">Jimsonweed</name>
    <name type="synonym">Common thornapple</name>
    <dbReference type="NCBI Taxonomy" id="4076"/>
    <lineage>
        <taxon>Eukaryota</taxon>
        <taxon>Viridiplantae</taxon>
        <taxon>Streptophyta</taxon>
        <taxon>Embryophyta</taxon>
        <taxon>Tracheophyta</taxon>
        <taxon>Spermatophyta</taxon>
        <taxon>Magnoliopsida</taxon>
        <taxon>eudicotyledons</taxon>
        <taxon>Gunneridae</taxon>
        <taxon>Pentapetalae</taxon>
        <taxon>asterids</taxon>
        <taxon>lamiids</taxon>
        <taxon>Solanales</taxon>
        <taxon>Solanaceae</taxon>
        <taxon>Solanoideae</taxon>
        <taxon>Datureae</taxon>
        <taxon>Datura</taxon>
    </lineage>
</organism>
<gene>
    <name evidence="2" type="ORF">HAX54_025439</name>
</gene>
<evidence type="ECO:0000313" key="2">
    <source>
        <dbReference type="EMBL" id="MCD7454639.1"/>
    </source>
</evidence>
<protein>
    <submittedName>
        <fullName evidence="2">Uncharacterized protein</fullName>
    </submittedName>
</protein>
<dbReference type="EMBL" id="JACEIK010000309">
    <property type="protein sequence ID" value="MCD7454639.1"/>
    <property type="molecule type" value="Genomic_DNA"/>
</dbReference>
<evidence type="ECO:0000313" key="3">
    <source>
        <dbReference type="Proteomes" id="UP000823775"/>
    </source>
</evidence>